<name>A0A132A5A1_SARSC</name>
<dbReference type="EMBL" id="JXLN01010677">
    <property type="protein sequence ID" value="KPM06114.1"/>
    <property type="molecule type" value="Genomic_DNA"/>
</dbReference>
<organism evidence="1 2">
    <name type="scientific">Sarcoptes scabiei</name>
    <name type="common">Itch mite</name>
    <name type="synonym">Acarus scabiei</name>
    <dbReference type="NCBI Taxonomy" id="52283"/>
    <lineage>
        <taxon>Eukaryota</taxon>
        <taxon>Metazoa</taxon>
        <taxon>Ecdysozoa</taxon>
        <taxon>Arthropoda</taxon>
        <taxon>Chelicerata</taxon>
        <taxon>Arachnida</taxon>
        <taxon>Acari</taxon>
        <taxon>Acariformes</taxon>
        <taxon>Sarcoptiformes</taxon>
        <taxon>Astigmata</taxon>
        <taxon>Psoroptidia</taxon>
        <taxon>Sarcoptoidea</taxon>
        <taxon>Sarcoptidae</taxon>
        <taxon>Sarcoptinae</taxon>
        <taxon>Sarcoptes</taxon>
    </lineage>
</organism>
<dbReference type="AlphaFoldDB" id="A0A132A5A1"/>
<dbReference type="Proteomes" id="UP000616769">
    <property type="component" value="Unassembled WGS sequence"/>
</dbReference>
<comment type="caution">
    <text evidence="1">The sequence shown here is derived from an EMBL/GenBank/DDBJ whole genome shotgun (WGS) entry which is preliminary data.</text>
</comment>
<evidence type="ECO:0000313" key="2">
    <source>
        <dbReference type="Proteomes" id="UP000616769"/>
    </source>
</evidence>
<gene>
    <name evidence="1" type="ORF">QR98_0045870</name>
</gene>
<dbReference type="OrthoDB" id="7680836at2759"/>
<accession>A0A132A5A1</accession>
<proteinExistence type="predicted"/>
<sequence length="79" mass="7702">MNGSSNESQTNGVGGGATVVGSIGGGVGGGGIGVGTVPSLYDFYKIPVVVDGVGKGITLITSDGKTVTDASALQEMVWR</sequence>
<evidence type="ECO:0000313" key="1">
    <source>
        <dbReference type="EMBL" id="KPM06114.1"/>
    </source>
</evidence>
<protein>
    <submittedName>
        <fullName evidence="1">Uncharacterized protein</fullName>
    </submittedName>
</protein>
<reference evidence="1 2" key="1">
    <citation type="journal article" date="2015" name="Parasit. Vectors">
        <title>Draft genome of the scabies mite.</title>
        <authorList>
            <person name="Rider S.D.Jr."/>
            <person name="Morgan M.S."/>
            <person name="Arlian L.G."/>
        </authorList>
    </citation>
    <scope>NUCLEOTIDE SEQUENCE [LARGE SCALE GENOMIC DNA]</scope>
    <source>
        <strain evidence="1">Arlian Lab</strain>
    </source>
</reference>
<dbReference type="VEuPathDB" id="VectorBase:SSCA009253"/>